<proteinExistence type="predicted"/>
<feature type="compositionally biased region" description="Polar residues" evidence="1">
    <location>
        <begin position="20"/>
        <end position="31"/>
    </location>
</feature>
<evidence type="ECO:0000313" key="3">
    <source>
        <dbReference type="Proteomes" id="UP000219338"/>
    </source>
</evidence>
<protein>
    <submittedName>
        <fullName evidence="2">Uncharacterized protein</fullName>
    </submittedName>
</protein>
<dbReference type="AlphaFoldDB" id="A0A284RJF6"/>
<evidence type="ECO:0000256" key="1">
    <source>
        <dbReference type="SAM" id="MobiDB-lite"/>
    </source>
</evidence>
<feature type="compositionally biased region" description="Polar residues" evidence="1">
    <location>
        <begin position="72"/>
        <end position="86"/>
    </location>
</feature>
<feature type="region of interest" description="Disordered" evidence="1">
    <location>
        <begin position="104"/>
        <end position="136"/>
    </location>
</feature>
<accession>A0A284RJF6</accession>
<dbReference type="Proteomes" id="UP000219338">
    <property type="component" value="Unassembled WGS sequence"/>
</dbReference>
<organism evidence="2 3">
    <name type="scientific">Armillaria ostoyae</name>
    <name type="common">Armillaria root rot fungus</name>
    <dbReference type="NCBI Taxonomy" id="47428"/>
    <lineage>
        <taxon>Eukaryota</taxon>
        <taxon>Fungi</taxon>
        <taxon>Dikarya</taxon>
        <taxon>Basidiomycota</taxon>
        <taxon>Agaricomycotina</taxon>
        <taxon>Agaricomycetes</taxon>
        <taxon>Agaricomycetidae</taxon>
        <taxon>Agaricales</taxon>
        <taxon>Marasmiineae</taxon>
        <taxon>Physalacriaceae</taxon>
        <taxon>Armillaria</taxon>
    </lineage>
</organism>
<feature type="region of interest" description="Disordered" evidence="1">
    <location>
        <begin position="62"/>
        <end position="86"/>
    </location>
</feature>
<gene>
    <name evidence="2" type="ORF">ARMOST_12285</name>
</gene>
<keyword evidence="3" id="KW-1185">Reference proteome</keyword>
<dbReference type="EMBL" id="FUEG01000010">
    <property type="protein sequence ID" value="SJL08911.1"/>
    <property type="molecule type" value="Genomic_DNA"/>
</dbReference>
<sequence length="136" mass="14243">MTSAKDAANIIEGDAPTPKGSDQTSMASTVRSRPKKKSKVVSKAQNLVKMVVHKLTLMKQPAASSVQSSSPTPLGSTAAGNMVSNHEKSVSSVSVCTADLPNLVEIGDSDDESDTGSVKEIGMAEDDNEKKLQKQI</sequence>
<feature type="region of interest" description="Disordered" evidence="1">
    <location>
        <begin position="1"/>
        <end position="44"/>
    </location>
</feature>
<feature type="compositionally biased region" description="Low complexity" evidence="1">
    <location>
        <begin position="62"/>
        <end position="71"/>
    </location>
</feature>
<evidence type="ECO:0000313" key="2">
    <source>
        <dbReference type="EMBL" id="SJL08911.1"/>
    </source>
</evidence>
<name>A0A284RJF6_ARMOS</name>
<reference evidence="3" key="1">
    <citation type="journal article" date="2017" name="Nat. Ecol. Evol.">
        <title>Genome expansion and lineage-specific genetic innovations in the forest pathogenic fungi Armillaria.</title>
        <authorList>
            <person name="Sipos G."/>
            <person name="Prasanna A.N."/>
            <person name="Walter M.C."/>
            <person name="O'Connor E."/>
            <person name="Balint B."/>
            <person name="Krizsan K."/>
            <person name="Kiss B."/>
            <person name="Hess J."/>
            <person name="Varga T."/>
            <person name="Slot J."/>
            <person name="Riley R."/>
            <person name="Boka B."/>
            <person name="Rigling D."/>
            <person name="Barry K."/>
            <person name="Lee J."/>
            <person name="Mihaltcheva S."/>
            <person name="LaButti K."/>
            <person name="Lipzen A."/>
            <person name="Waldron R."/>
            <person name="Moloney N.M."/>
            <person name="Sperisen C."/>
            <person name="Kredics L."/>
            <person name="Vagvoelgyi C."/>
            <person name="Patrignani A."/>
            <person name="Fitzpatrick D."/>
            <person name="Nagy I."/>
            <person name="Doyle S."/>
            <person name="Anderson J.B."/>
            <person name="Grigoriev I.V."/>
            <person name="Gueldener U."/>
            <person name="Muensterkoetter M."/>
            <person name="Nagy L.G."/>
        </authorList>
    </citation>
    <scope>NUCLEOTIDE SEQUENCE [LARGE SCALE GENOMIC DNA]</scope>
    <source>
        <strain evidence="3">C18/9</strain>
    </source>
</reference>